<dbReference type="InterPro" id="IPR005097">
    <property type="entry name" value="Sacchrp_dh_NADP-bd"/>
</dbReference>
<organism evidence="2 3">
    <name type="scientific">Candidatus Seongchinamella marina</name>
    <dbReference type="NCBI Taxonomy" id="2518990"/>
    <lineage>
        <taxon>Bacteria</taxon>
        <taxon>Pseudomonadati</taxon>
        <taxon>Pseudomonadota</taxon>
        <taxon>Gammaproteobacteria</taxon>
        <taxon>Cellvibrionales</taxon>
        <taxon>Halieaceae</taxon>
        <taxon>Seongchinamella</taxon>
    </lineage>
</organism>
<feature type="domain" description="Saccharopine dehydrogenase NADP binding" evidence="1">
    <location>
        <begin position="6"/>
        <end position="125"/>
    </location>
</feature>
<gene>
    <name evidence="2" type="ORF">EYC87_17790</name>
</gene>
<dbReference type="EMBL" id="SHNP01000008">
    <property type="protein sequence ID" value="MCX2975435.1"/>
    <property type="molecule type" value="Genomic_DNA"/>
</dbReference>
<evidence type="ECO:0000313" key="2">
    <source>
        <dbReference type="EMBL" id="MCX2975435.1"/>
    </source>
</evidence>
<dbReference type="PANTHER" id="PTHR43796">
    <property type="entry name" value="CARBOXYNORSPERMIDINE SYNTHASE"/>
    <property type="match status" value="1"/>
</dbReference>
<accession>A0ABT3SZU3</accession>
<proteinExistence type="predicted"/>
<dbReference type="Gene3D" id="3.40.50.720">
    <property type="entry name" value="NAD(P)-binding Rossmann-like Domain"/>
    <property type="match status" value="1"/>
</dbReference>
<dbReference type="Proteomes" id="UP001143307">
    <property type="component" value="Unassembled WGS sequence"/>
</dbReference>
<dbReference type="SUPFAM" id="SSF51735">
    <property type="entry name" value="NAD(P)-binding Rossmann-fold domains"/>
    <property type="match status" value="1"/>
</dbReference>
<keyword evidence="3" id="KW-1185">Reference proteome</keyword>
<evidence type="ECO:0000259" key="1">
    <source>
        <dbReference type="Pfam" id="PF03435"/>
    </source>
</evidence>
<name>A0ABT3SZU3_9GAMM</name>
<evidence type="ECO:0000313" key="3">
    <source>
        <dbReference type="Proteomes" id="UP001143307"/>
    </source>
</evidence>
<comment type="caution">
    <text evidence="2">The sequence shown here is derived from an EMBL/GenBank/DDBJ whole genome shotgun (WGS) entry which is preliminary data.</text>
</comment>
<dbReference type="PANTHER" id="PTHR43796:SF2">
    <property type="entry name" value="CARBOXYNORSPERMIDINE SYNTHASE"/>
    <property type="match status" value="1"/>
</dbReference>
<protein>
    <submittedName>
        <fullName evidence="2">Saccharopine dehydrogenase</fullName>
    </submittedName>
</protein>
<dbReference type="Pfam" id="PF03435">
    <property type="entry name" value="Sacchrp_dh_NADP"/>
    <property type="match status" value="1"/>
</dbReference>
<sequence>MSKGKILVVGGYGAVGRVVSTTLGNLIPGEVIVAGRNFQKAKELSSKLNHKVLPLELDITSISKDEECLATVSIVVMCIDQKNTHFVTHCIQRGIHYIDIAANSAFLSKIESLDDEAKSHNSTVVLSVGLAPGITNLLAKQCQSMVQDMRYADIYIMLGLGEKHGEAAFRWAFEDLNDQFSIKEEGEIKQVRSFEDGKETIFPGRFEKRITYRSNFSDQHIIPKTLNIDSTSTRMCFDSAVMTCLYALLKKCGLGRLFKLRIVQNILINLLQLFRMGSDQFVVKVEAGKNREQGALYECSISGNGEGNVTGLVAAKVAEHLYMSSFASGVFHIEQLFTPLEFTESLGCNDLVFEERLLKQNWAIVG</sequence>
<dbReference type="InterPro" id="IPR036291">
    <property type="entry name" value="NAD(P)-bd_dom_sf"/>
</dbReference>
<dbReference type="RefSeq" id="WP_279254077.1">
    <property type="nucleotide sequence ID" value="NZ_SHNP01000008.1"/>
</dbReference>
<dbReference type="Gene3D" id="3.30.360.10">
    <property type="entry name" value="Dihydrodipicolinate Reductase, domain 2"/>
    <property type="match status" value="1"/>
</dbReference>
<reference evidence="2" key="1">
    <citation type="submission" date="2019-02" db="EMBL/GenBank/DDBJ databases">
        <authorList>
            <person name="Li S.-H."/>
        </authorList>
    </citation>
    <scope>NUCLEOTIDE SEQUENCE</scope>
    <source>
        <strain evidence="2">IMCC8485</strain>
    </source>
</reference>